<evidence type="ECO:0000256" key="1">
    <source>
        <dbReference type="SAM" id="MobiDB-lite"/>
    </source>
</evidence>
<accession>A0ABD2N3Q3</accession>
<feature type="compositionally biased region" description="Polar residues" evidence="1">
    <location>
        <begin position="28"/>
        <end position="40"/>
    </location>
</feature>
<organism evidence="3 4">
    <name type="scientific">Cryptolaemus montrouzieri</name>
    <dbReference type="NCBI Taxonomy" id="559131"/>
    <lineage>
        <taxon>Eukaryota</taxon>
        <taxon>Metazoa</taxon>
        <taxon>Ecdysozoa</taxon>
        <taxon>Arthropoda</taxon>
        <taxon>Hexapoda</taxon>
        <taxon>Insecta</taxon>
        <taxon>Pterygota</taxon>
        <taxon>Neoptera</taxon>
        <taxon>Endopterygota</taxon>
        <taxon>Coleoptera</taxon>
        <taxon>Polyphaga</taxon>
        <taxon>Cucujiformia</taxon>
        <taxon>Coccinelloidea</taxon>
        <taxon>Coccinellidae</taxon>
        <taxon>Scymninae</taxon>
        <taxon>Scymnini</taxon>
        <taxon>Cryptolaemus</taxon>
    </lineage>
</organism>
<feature type="domain" description="ARF7 effector protein C-terminal" evidence="2">
    <location>
        <begin position="54"/>
        <end position="144"/>
    </location>
</feature>
<dbReference type="EMBL" id="JABFTP020000062">
    <property type="protein sequence ID" value="KAL3273057.1"/>
    <property type="molecule type" value="Genomic_DNA"/>
</dbReference>
<evidence type="ECO:0000313" key="3">
    <source>
        <dbReference type="EMBL" id="KAL3273057.1"/>
    </source>
</evidence>
<dbReference type="Pfam" id="PF14949">
    <property type="entry name" value="ARF7EP_C"/>
    <property type="match status" value="1"/>
</dbReference>
<feature type="region of interest" description="Disordered" evidence="1">
    <location>
        <begin position="1"/>
        <end position="43"/>
    </location>
</feature>
<sequence length="159" mass="18061">MSSDTSSSSSDEDYRTRRPDTRVAMAKKSTSQPTAYTTRRQAALAKDSLTKRLEAEKFLGNFNPETSIRERKKLSRKINPPSTVRKPPGALYDENGILISTGDDLCDCLNDECTGCFFECTKCNSQKCGLECRVHRKFMYDQIEFHGYDTIFKNPLAKH</sequence>
<protein>
    <recommendedName>
        <fullName evidence="2">ARF7 effector protein C-terminal domain-containing protein</fullName>
    </recommendedName>
</protein>
<comment type="caution">
    <text evidence="3">The sequence shown here is derived from an EMBL/GenBank/DDBJ whole genome shotgun (WGS) entry which is preliminary data.</text>
</comment>
<keyword evidence="4" id="KW-1185">Reference proteome</keyword>
<gene>
    <name evidence="3" type="ORF">HHI36_014512</name>
</gene>
<reference evidence="3 4" key="1">
    <citation type="journal article" date="2021" name="BMC Biol.">
        <title>Horizontally acquired antibacterial genes associated with adaptive radiation of ladybird beetles.</title>
        <authorList>
            <person name="Li H.S."/>
            <person name="Tang X.F."/>
            <person name="Huang Y.H."/>
            <person name="Xu Z.Y."/>
            <person name="Chen M.L."/>
            <person name="Du X.Y."/>
            <person name="Qiu B.Y."/>
            <person name="Chen P.T."/>
            <person name="Zhang W."/>
            <person name="Slipinski A."/>
            <person name="Escalona H.E."/>
            <person name="Waterhouse R.M."/>
            <person name="Zwick A."/>
            <person name="Pang H."/>
        </authorList>
    </citation>
    <scope>NUCLEOTIDE SEQUENCE [LARGE SCALE GENOMIC DNA]</scope>
    <source>
        <strain evidence="3">SYSU2018</strain>
    </source>
</reference>
<dbReference type="PANTHER" id="PTHR46536">
    <property type="entry name" value="ARL14 EFFECTOR PROTEIN"/>
    <property type="match status" value="1"/>
</dbReference>
<evidence type="ECO:0000313" key="4">
    <source>
        <dbReference type="Proteomes" id="UP001516400"/>
    </source>
</evidence>
<evidence type="ECO:0000259" key="2">
    <source>
        <dbReference type="Pfam" id="PF14949"/>
    </source>
</evidence>
<dbReference type="Proteomes" id="UP001516400">
    <property type="component" value="Unassembled WGS sequence"/>
</dbReference>
<dbReference type="InterPro" id="IPR029264">
    <property type="entry name" value="ARF7EP_C"/>
</dbReference>
<proteinExistence type="predicted"/>
<dbReference type="PANTHER" id="PTHR46536:SF3">
    <property type="entry name" value="ARF7 EFFECTOR PROTEIN C-TERMINAL DOMAIN-CONTAINING PROTEIN"/>
    <property type="match status" value="1"/>
</dbReference>
<dbReference type="AlphaFoldDB" id="A0ABD2N3Q3"/>
<feature type="compositionally biased region" description="Basic and acidic residues" evidence="1">
    <location>
        <begin position="12"/>
        <end position="21"/>
    </location>
</feature>
<name>A0ABD2N3Q3_9CUCU</name>